<feature type="domain" description="HTH lysR-type" evidence="5">
    <location>
        <begin position="38"/>
        <end position="95"/>
    </location>
</feature>
<name>A0A1A9MW23_9BURK</name>
<dbReference type="CDD" id="cd08432">
    <property type="entry name" value="PBP2_GcdR_TrpI_HvrB_AmpR_like"/>
    <property type="match status" value="1"/>
</dbReference>
<evidence type="ECO:0000313" key="6">
    <source>
        <dbReference type="EMBL" id="OAJ52045.1"/>
    </source>
</evidence>
<dbReference type="PANTHER" id="PTHR30537:SF26">
    <property type="entry name" value="GLYCINE CLEAVAGE SYSTEM TRANSCRIPTIONAL ACTIVATOR"/>
    <property type="match status" value="1"/>
</dbReference>
<accession>A0A1A9MW23</accession>
<protein>
    <recommendedName>
        <fullName evidence="5">HTH lysR-type domain-containing protein</fullName>
    </recommendedName>
</protein>
<dbReference type="InterPro" id="IPR000847">
    <property type="entry name" value="LysR_HTH_N"/>
</dbReference>
<dbReference type="SUPFAM" id="SSF46785">
    <property type="entry name" value="Winged helix' DNA-binding domain"/>
    <property type="match status" value="1"/>
</dbReference>
<dbReference type="FunFam" id="1.10.10.10:FF:000038">
    <property type="entry name" value="Glycine cleavage system transcriptional activator"/>
    <property type="match status" value="1"/>
</dbReference>
<dbReference type="Proteomes" id="UP000078116">
    <property type="component" value="Unassembled WGS sequence"/>
</dbReference>
<dbReference type="GO" id="GO:0043565">
    <property type="term" value="F:sequence-specific DNA binding"/>
    <property type="evidence" value="ECO:0007669"/>
    <property type="project" value="TreeGrafter"/>
</dbReference>
<proteinExistence type="inferred from homology"/>
<comment type="caution">
    <text evidence="6">The sequence shown here is derived from an EMBL/GenBank/DDBJ whole genome shotgun (WGS) entry which is preliminary data.</text>
</comment>
<dbReference type="PROSITE" id="PS50931">
    <property type="entry name" value="HTH_LYSR"/>
    <property type="match status" value="1"/>
</dbReference>
<dbReference type="PRINTS" id="PR00039">
    <property type="entry name" value="HTHLYSR"/>
</dbReference>
<evidence type="ECO:0000313" key="7">
    <source>
        <dbReference type="Proteomes" id="UP000078116"/>
    </source>
</evidence>
<dbReference type="AlphaFoldDB" id="A0A1A9MW23"/>
<keyword evidence="3" id="KW-0238">DNA-binding</keyword>
<dbReference type="Pfam" id="PF03466">
    <property type="entry name" value="LysR_substrate"/>
    <property type="match status" value="1"/>
</dbReference>
<organism evidence="6 7">
    <name type="scientific">Paraburkholderia ginsengiterrae</name>
    <dbReference type="NCBI Taxonomy" id="1462993"/>
    <lineage>
        <taxon>Bacteria</taxon>
        <taxon>Pseudomonadati</taxon>
        <taxon>Pseudomonadota</taxon>
        <taxon>Betaproteobacteria</taxon>
        <taxon>Burkholderiales</taxon>
        <taxon>Burkholderiaceae</taxon>
        <taxon>Paraburkholderia</taxon>
    </lineage>
</organism>
<reference evidence="6 7" key="1">
    <citation type="submission" date="2016-04" db="EMBL/GenBank/DDBJ databases">
        <title>Reclassification of Paraburkholderia panaciterrae (Farh et al. 2015) Dobritsa &amp; Samadpour 2016 as a later homotypic synonym of Paraburkholderia ginsengiterrae (Farh et al. 2015) Dobritsa &amp; Samadpour 2016.</title>
        <authorList>
            <person name="Dobritsa A.P."/>
            <person name="Kutumbaka K."/>
            <person name="Samadpour M."/>
        </authorList>
    </citation>
    <scope>NUCLEOTIDE SEQUENCE [LARGE SCALE GENOMIC DNA]</scope>
    <source>
        <strain evidence="6 7">DCY85</strain>
    </source>
</reference>
<evidence type="ECO:0000256" key="2">
    <source>
        <dbReference type="ARBA" id="ARBA00023015"/>
    </source>
</evidence>
<dbReference type="STRING" id="1462993.A6V36_18120"/>
<evidence type="ECO:0000259" key="5">
    <source>
        <dbReference type="PROSITE" id="PS50931"/>
    </source>
</evidence>
<keyword evidence="4" id="KW-0804">Transcription</keyword>
<gene>
    <name evidence="6" type="ORF">A6V37_10300</name>
</gene>
<dbReference type="SUPFAM" id="SSF53850">
    <property type="entry name" value="Periplasmic binding protein-like II"/>
    <property type="match status" value="1"/>
</dbReference>
<evidence type="ECO:0000256" key="1">
    <source>
        <dbReference type="ARBA" id="ARBA00009437"/>
    </source>
</evidence>
<dbReference type="Gene3D" id="1.10.10.10">
    <property type="entry name" value="Winged helix-like DNA-binding domain superfamily/Winged helix DNA-binding domain"/>
    <property type="match status" value="1"/>
</dbReference>
<evidence type="ECO:0000256" key="4">
    <source>
        <dbReference type="ARBA" id="ARBA00023163"/>
    </source>
</evidence>
<dbReference type="InterPro" id="IPR036390">
    <property type="entry name" value="WH_DNA-bd_sf"/>
</dbReference>
<dbReference type="InterPro" id="IPR005119">
    <property type="entry name" value="LysR_subst-bd"/>
</dbReference>
<dbReference type="Pfam" id="PF00126">
    <property type="entry name" value="HTH_1"/>
    <property type="match status" value="1"/>
</dbReference>
<sequence length="355" mass="39576">MVGATGFVNKRFFPAATMRASNASSDMVKGDRMSYRLPPLLALRAFEASGRHLSFTKAANELHLTQGAISRQIRLLESFLGHKLFIRLTRKIELTRAGDEYFQAVQQALTIISQATRQTVLDSHRILTLDILPTLATHWLMPRLAGFTECHPGIEVRIVSSIEPADLHSGDTDVAIRVGRLPGARYDRRAPRVDLAMIDNWKGLNIDPLFPDTLIPVVSRKLMDAVGEIATPADLLQYRLINTASRRHAWHDWLAWYGLTAPQDANPLDLGHFFMALQAARDSKGIALVPEVIFANYEWRDELLAPLPAEVPSAGGYYLFTLESTNDDHAVCCLREWILNEAALIAQPSCQSTLV</sequence>
<dbReference type="EMBL" id="LXKA01000382">
    <property type="protein sequence ID" value="OAJ52045.1"/>
    <property type="molecule type" value="Genomic_DNA"/>
</dbReference>
<dbReference type="GO" id="GO:0003700">
    <property type="term" value="F:DNA-binding transcription factor activity"/>
    <property type="evidence" value="ECO:0007669"/>
    <property type="project" value="InterPro"/>
</dbReference>
<dbReference type="Gene3D" id="3.40.190.10">
    <property type="entry name" value="Periplasmic binding protein-like II"/>
    <property type="match status" value="2"/>
</dbReference>
<keyword evidence="2" id="KW-0805">Transcription regulation</keyword>
<dbReference type="PANTHER" id="PTHR30537">
    <property type="entry name" value="HTH-TYPE TRANSCRIPTIONAL REGULATOR"/>
    <property type="match status" value="1"/>
</dbReference>
<dbReference type="GO" id="GO:0006351">
    <property type="term" value="P:DNA-templated transcription"/>
    <property type="evidence" value="ECO:0007669"/>
    <property type="project" value="TreeGrafter"/>
</dbReference>
<evidence type="ECO:0000256" key="3">
    <source>
        <dbReference type="ARBA" id="ARBA00023125"/>
    </source>
</evidence>
<comment type="similarity">
    <text evidence="1">Belongs to the LysR transcriptional regulatory family.</text>
</comment>
<dbReference type="InterPro" id="IPR058163">
    <property type="entry name" value="LysR-type_TF_proteobact-type"/>
</dbReference>
<dbReference type="InterPro" id="IPR036388">
    <property type="entry name" value="WH-like_DNA-bd_sf"/>
</dbReference>